<evidence type="ECO:0000313" key="9">
    <source>
        <dbReference type="Proteomes" id="UP000248168"/>
    </source>
</evidence>
<dbReference type="PRINTS" id="PR01035">
    <property type="entry name" value="TCRTETA"/>
</dbReference>
<keyword evidence="5 6" id="KW-0472">Membrane</keyword>
<feature type="transmembrane region" description="Helical" evidence="6">
    <location>
        <begin position="12"/>
        <end position="34"/>
    </location>
</feature>
<feature type="transmembrane region" description="Helical" evidence="6">
    <location>
        <begin position="311"/>
        <end position="331"/>
    </location>
</feature>
<dbReference type="InParanoid" id="A0A330L0B7"/>
<dbReference type="EMBL" id="OUNR01000001">
    <property type="protein sequence ID" value="SPP63094.1"/>
    <property type="molecule type" value="Genomic_DNA"/>
</dbReference>
<keyword evidence="4 6" id="KW-1133">Transmembrane helix</keyword>
<dbReference type="OrthoDB" id="9764259at2"/>
<keyword evidence="9" id="KW-1185">Reference proteome</keyword>
<feature type="transmembrane region" description="Helical" evidence="6">
    <location>
        <begin position="171"/>
        <end position="191"/>
    </location>
</feature>
<dbReference type="Gene3D" id="1.20.1250.20">
    <property type="entry name" value="MFS general substrate transporter like domains"/>
    <property type="match status" value="1"/>
</dbReference>
<feature type="transmembrane region" description="Helical" evidence="6">
    <location>
        <begin position="289"/>
        <end position="305"/>
    </location>
</feature>
<feature type="transmembrane region" description="Helical" evidence="6">
    <location>
        <begin position="386"/>
        <end position="405"/>
    </location>
</feature>
<dbReference type="CDD" id="cd17388">
    <property type="entry name" value="MFS_TetA"/>
    <property type="match status" value="1"/>
</dbReference>
<dbReference type="SUPFAM" id="SSF103473">
    <property type="entry name" value="MFS general substrate transporter"/>
    <property type="match status" value="1"/>
</dbReference>
<gene>
    <name evidence="8" type="primary">tetA</name>
    <name evidence="8" type="ORF">NITLEN_10180</name>
</gene>
<feature type="transmembrane region" description="Helical" evidence="6">
    <location>
        <begin position="85"/>
        <end position="104"/>
    </location>
</feature>
<comment type="subcellular location">
    <subcellularLocation>
        <location evidence="1">Membrane</location>
        <topology evidence="1">Multi-pass membrane protein</topology>
    </subcellularLocation>
</comment>
<dbReference type="Pfam" id="PF07690">
    <property type="entry name" value="MFS_1"/>
    <property type="match status" value="1"/>
</dbReference>
<protein>
    <submittedName>
        <fullName evidence="8">Tetracycline efflux transporter</fullName>
    </submittedName>
</protein>
<sequence length="414" mass="43790">MNDATTTTQPRSAAALFILFTVLLDMLSFGIVIPVLPKLVEDFLSGDTARAAEIFGYMGTAWALMQFICSPIQGALSDRFGRRPVVLLSNIGLGLDYILMALAPNLTWLFAGRVIAGIASSSFSTAGAYIADVTPPEQRAAAFGKIGMVFGLGFILGPALGGWLGAIDPRLPFWGAAGLSLLNACYGYFVLPESLPREKRSAFAWKRANPVGSLALLRSHHELFGLATVAFLGYLAHAVLPSTAVLYMSYRYGWDTASVGFMLAGVGVAAMIVQGVLIRPLTARFGERTTLLAGLLCGAAGFAIYGVAPQGWIFCLGIPIMAFWGLAGPATQALMSRRVSGSEQGQLQGATASINGVTGLIGPTLFTQIFSHFIGAPAGWQVPGAPFLLASTVLLLAATISWHTTRMHRAGNRR</sequence>
<proteinExistence type="predicted"/>
<keyword evidence="3 6" id="KW-0812">Transmembrane</keyword>
<feature type="transmembrane region" description="Helical" evidence="6">
    <location>
        <begin position="54"/>
        <end position="73"/>
    </location>
</feature>
<feature type="transmembrane region" description="Helical" evidence="6">
    <location>
        <begin position="143"/>
        <end position="165"/>
    </location>
</feature>
<dbReference type="GO" id="GO:0016020">
    <property type="term" value="C:membrane"/>
    <property type="evidence" value="ECO:0007669"/>
    <property type="project" value="UniProtKB-SubCell"/>
</dbReference>
<evidence type="ECO:0000256" key="3">
    <source>
        <dbReference type="ARBA" id="ARBA00022692"/>
    </source>
</evidence>
<dbReference type="PROSITE" id="PS50850">
    <property type="entry name" value="MFS"/>
    <property type="match status" value="1"/>
</dbReference>
<evidence type="ECO:0000256" key="6">
    <source>
        <dbReference type="SAM" id="Phobius"/>
    </source>
</evidence>
<feature type="transmembrane region" description="Helical" evidence="6">
    <location>
        <begin position="223"/>
        <end position="250"/>
    </location>
</feature>
<evidence type="ECO:0000256" key="4">
    <source>
        <dbReference type="ARBA" id="ARBA00022989"/>
    </source>
</evidence>
<dbReference type="RefSeq" id="WP_121987682.1">
    <property type="nucleotide sequence ID" value="NZ_OUNR01000001.1"/>
</dbReference>
<dbReference type="InterPro" id="IPR001958">
    <property type="entry name" value="Tet-R_TetA/multi-R_MdtG-like"/>
</dbReference>
<accession>A0A330L0B7</accession>
<evidence type="ECO:0000256" key="1">
    <source>
        <dbReference type="ARBA" id="ARBA00004141"/>
    </source>
</evidence>
<evidence type="ECO:0000259" key="7">
    <source>
        <dbReference type="PROSITE" id="PS50850"/>
    </source>
</evidence>
<feature type="transmembrane region" description="Helical" evidence="6">
    <location>
        <begin position="256"/>
        <end position="277"/>
    </location>
</feature>
<feature type="transmembrane region" description="Helical" evidence="6">
    <location>
        <begin position="110"/>
        <end position="131"/>
    </location>
</feature>
<dbReference type="Proteomes" id="UP000248168">
    <property type="component" value="Unassembled WGS sequence"/>
</dbReference>
<dbReference type="AlphaFoldDB" id="A0A330L0B7"/>
<keyword evidence="2" id="KW-0813">Transport</keyword>
<dbReference type="InterPro" id="IPR011701">
    <property type="entry name" value="MFS"/>
</dbReference>
<dbReference type="InterPro" id="IPR020846">
    <property type="entry name" value="MFS_dom"/>
</dbReference>
<dbReference type="InterPro" id="IPR036259">
    <property type="entry name" value="MFS_trans_sf"/>
</dbReference>
<name>A0A330L0B7_9BACT</name>
<dbReference type="PANTHER" id="PTHR23504:SF15">
    <property type="entry name" value="MAJOR FACILITATOR SUPERFAMILY (MFS) PROFILE DOMAIN-CONTAINING PROTEIN"/>
    <property type="match status" value="1"/>
</dbReference>
<dbReference type="PANTHER" id="PTHR23504">
    <property type="entry name" value="MAJOR FACILITATOR SUPERFAMILY DOMAIN-CONTAINING PROTEIN 10"/>
    <property type="match status" value="1"/>
</dbReference>
<evidence type="ECO:0000256" key="2">
    <source>
        <dbReference type="ARBA" id="ARBA00022448"/>
    </source>
</evidence>
<feature type="domain" description="Major facilitator superfamily (MFS) profile" evidence="7">
    <location>
        <begin position="14"/>
        <end position="409"/>
    </location>
</feature>
<dbReference type="GO" id="GO:0022857">
    <property type="term" value="F:transmembrane transporter activity"/>
    <property type="evidence" value="ECO:0007669"/>
    <property type="project" value="InterPro"/>
</dbReference>
<organism evidence="8 9">
    <name type="scientific">Nitrospira lenta</name>
    <dbReference type="NCBI Taxonomy" id="1436998"/>
    <lineage>
        <taxon>Bacteria</taxon>
        <taxon>Pseudomonadati</taxon>
        <taxon>Nitrospirota</taxon>
        <taxon>Nitrospiria</taxon>
        <taxon>Nitrospirales</taxon>
        <taxon>Nitrospiraceae</taxon>
        <taxon>Nitrospira</taxon>
    </lineage>
</organism>
<feature type="transmembrane region" description="Helical" evidence="6">
    <location>
        <begin position="352"/>
        <end position="374"/>
    </location>
</feature>
<reference evidence="9" key="1">
    <citation type="submission" date="2018-04" db="EMBL/GenBank/DDBJ databases">
        <authorList>
            <person name="Lucker S."/>
            <person name="Sakoula D."/>
        </authorList>
    </citation>
    <scope>NUCLEOTIDE SEQUENCE [LARGE SCALE GENOMIC DNA]</scope>
</reference>
<evidence type="ECO:0000313" key="8">
    <source>
        <dbReference type="EMBL" id="SPP63094.1"/>
    </source>
</evidence>
<evidence type="ECO:0000256" key="5">
    <source>
        <dbReference type="ARBA" id="ARBA00023136"/>
    </source>
</evidence>